<evidence type="ECO:0000313" key="3">
    <source>
        <dbReference type="Proteomes" id="UP000697710"/>
    </source>
</evidence>
<reference evidence="2" key="2">
    <citation type="journal article" date="2021" name="Microbiome">
        <title>Successional dynamics and alternative stable states in a saline activated sludge microbial community over 9 years.</title>
        <authorList>
            <person name="Wang Y."/>
            <person name="Ye J."/>
            <person name="Ju F."/>
            <person name="Liu L."/>
            <person name="Boyd J.A."/>
            <person name="Deng Y."/>
            <person name="Parks D.H."/>
            <person name="Jiang X."/>
            <person name="Yin X."/>
            <person name="Woodcroft B.J."/>
            <person name="Tyson G.W."/>
            <person name="Hugenholtz P."/>
            <person name="Polz M.F."/>
            <person name="Zhang T."/>
        </authorList>
    </citation>
    <scope>NUCLEOTIDE SEQUENCE</scope>
    <source>
        <strain evidence="2">HKST-UBA01</strain>
    </source>
</reference>
<organism evidence="2 3">
    <name type="scientific">Eiseniibacteriota bacterium</name>
    <dbReference type="NCBI Taxonomy" id="2212470"/>
    <lineage>
        <taxon>Bacteria</taxon>
        <taxon>Candidatus Eiseniibacteriota</taxon>
    </lineage>
</organism>
<feature type="transmembrane region" description="Helical" evidence="1">
    <location>
        <begin position="41"/>
        <end position="60"/>
    </location>
</feature>
<proteinExistence type="predicted"/>
<evidence type="ECO:0000256" key="1">
    <source>
        <dbReference type="SAM" id="Phobius"/>
    </source>
</evidence>
<sequence>MTTRVSLEWRDGRPNMCGIGFGGFHGSQDPVASRARRRLRAVSIALFAPFVMVAAAFATVPQIVSYQGELLRDGSPFTGSADMKFVIFDEDNSIWSNDGTSTGGSEPTASIPVSVDAGIFDVFLGGAGMVPLTSAILAGVADPKLRIWVDTGSGFELLPDQPIVAGAYAISARSAERSEFDFRANGLIWSMSGGFRFPDGTIQTTAALGGGGGGTLDQAYDTGGPGAGRTITADAGAVTIEGPDGVSVNGSVGVGVTGTPFARIAVGNVGGVDDVKLLAFDEGVGGEFHFEGDFAGAGSTGNRLALNSAWTNDIQVWRGDGHVGFGIVPGSAMVAMGANGTGSANSALAVFNLNAGDSYALQATSLGSGPAATFQSVSGDHARFLGSSGNTVAKVDNSGRGHFSSLQNITGTSILDTSGRWRLSGAFGSGVSGAPLFVENTTSNGVAVWGRVSGTDATAVLEQNGTGSLLRAFKSGSLKFEIQNSGRVVTTALQITGGGDLAEPFTISDGAVPPGTVLVIDDDAPGHLTRSTRAYDRRVAGVVSGAGGLAPGITLEASTHQQGGQQVALTGRVYVLADASQAPIRSGDLLTTSSVPGHAMRALDSTRTSGAVLGKAMTSLASGRGLVLVLVTLQ</sequence>
<dbReference type="Proteomes" id="UP000697710">
    <property type="component" value="Unassembled WGS sequence"/>
</dbReference>
<reference evidence="2" key="1">
    <citation type="submission" date="2020-04" db="EMBL/GenBank/DDBJ databases">
        <authorList>
            <person name="Zhang T."/>
        </authorList>
    </citation>
    <scope>NUCLEOTIDE SEQUENCE</scope>
    <source>
        <strain evidence="2">HKST-UBA01</strain>
    </source>
</reference>
<dbReference type="EMBL" id="JAGQHR010000197">
    <property type="protein sequence ID" value="MCA9727603.1"/>
    <property type="molecule type" value="Genomic_DNA"/>
</dbReference>
<keyword evidence="1" id="KW-0812">Transmembrane</keyword>
<keyword evidence="1" id="KW-1133">Transmembrane helix</keyword>
<comment type="caution">
    <text evidence="2">The sequence shown here is derived from an EMBL/GenBank/DDBJ whole genome shotgun (WGS) entry which is preliminary data.</text>
</comment>
<name>A0A956RNY7_UNCEI</name>
<dbReference type="AlphaFoldDB" id="A0A956RNY7"/>
<accession>A0A956RNY7</accession>
<keyword evidence="1" id="KW-0472">Membrane</keyword>
<gene>
    <name evidence="2" type="ORF">KC729_07965</name>
</gene>
<evidence type="ECO:0000313" key="2">
    <source>
        <dbReference type="EMBL" id="MCA9727603.1"/>
    </source>
</evidence>
<protein>
    <submittedName>
        <fullName evidence="2">Uncharacterized protein</fullName>
    </submittedName>
</protein>